<dbReference type="CDD" id="cd06233">
    <property type="entry name" value="M14-like"/>
    <property type="match status" value="1"/>
</dbReference>
<evidence type="ECO:0000313" key="1">
    <source>
        <dbReference type="EMBL" id="CAD6549495.1"/>
    </source>
</evidence>
<keyword evidence="2" id="KW-1185">Reference proteome</keyword>
<gene>
    <name evidence="1" type="ORF">LMG28140_04769</name>
</gene>
<dbReference type="SUPFAM" id="SSF53187">
    <property type="entry name" value="Zn-dependent exopeptidases"/>
    <property type="match status" value="1"/>
</dbReference>
<dbReference type="InterPro" id="IPR021259">
    <property type="entry name" value="DUF2817"/>
</dbReference>
<protein>
    <recommendedName>
        <fullName evidence="3">DUF2817 domain-containing protein</fullName>
    </recommendedName>
</protein>
<dbReference type="EMBL" id="CAJHCP010000010">
    <property type="protein sequence ID" value="CAD6549495.1"/>
    <property type="molecule type" value="Genomic_DNA"/>
</dbReference>
<dbReference type="Pfam" id="PF10994">
    <property type="entry name" value="DUF2817"/>
    <property type="match status" value="1"/>
</dbReference>
<dbReference type="RefSeq" id="WP_201644722.1">
    <property type="nucleotide sequence ID" value="NZ_CAJHCP010000010.1"/>
</dbReference>
<organism evidence="1 2">
    <name type="scientific">Paraburkholderia metrosideri</name>
    <dbReference type="NCBI Taxonomy" id="580937"/>
    <lineage>
        <taxon>Bacteria</taxon>
        <taxon>Pseudomonadati</taxon>
        <taxon>Pseudomonadota</taxon>
        <taxon>Betaproteobacteria</taxon>
        <taxon>Burkholderiales</taxon>
        <taxon>Burkholderiaceae</taxon>
        <taxon>Paraburkholderia</taxon>
    </lineage>
</organism>
<name>A0ABM8NYL0_9BURK</name>
<reference evidence="1 2" key="1">
    <citation type="submission" date="2020-10" db="EMBL/GenBank/DDBJ databases">
        <authorList>
            <person name="Peeters C."/>
        </authorList>
    </citation>
    <scope>NUCLEOTIDE SEQUENCE [LARGE SCALE GENOMIC DNA]</scope>
    <source>
        <strain evidence="1 2">LMG 28140</strain>
    </source>
</reference>
<dbReference type="Gene3D" id="3.40.630.10">
    <property type="entry name" value="Zn peptidases"/>
    <property type="match status" value="1"/>
</dbReference>
<sequence>MPVEKFFSQTYAEAREKFIQAAEFRAMKLHSAIHPDRTGPDGEALSIDFALHSPENARAVLVLTSGTHGVEGFCGSGCQTGLLNDSALLDELSARNIALLLVHAVNPYGFAHLRRVNEDNVDLNRNATDFSQVADANPLYKDLDPLLLPATWPPADLDNAALGAYIQQHGERTLRDVTSKGQYDVADGMFYGGNAPCWSTRELRAILSTYVSRFDRLAWIDIHTGLGQYGHGEKIFMSKDTAELQRARDWWGCDVKPIFEPGSVSADAQGPLLNLVYDACPAVEKTTLALEFGTLEPLRVLHALRAEHWLYRHPDVSTDQAAQIRQELKNAFYCDAAEWKGMVYAQTRVVALQAMNGLARHD</sequence>
<evidence type="ECO:0008006" key="3">
    <source>
        <dbReference type="Google" id="ProtNLM"/>
    </source>
</evidence>
<proteinExistence type="predicted"/>
<evidence type="ECO:0000313" key="2">
    <source>
        <dbReference type="Proteomes" id="UP000598032"/>
    </source>
</evidence>
<dbReference type="Proteomes" id="UP000598032">
    <property type="component" value="Unassembled WGS sequence"/>
</dbReference>
<accession>A0ABM8NYL0</accession>
<comment type="caution">
    <text evidence="1">The sequence shown here is derived from an EMBL/GenBank/DDBJ whole genome shotgun (WGS) entry which is preliminary data.</text>
</comment>